<evidence type="ECO:0000313" key="8">
    <source>
        <dbReference type="Proteomes" id="UP000035268"/>
    </source>
</evidence>
<dbReference type="SUPFAM" id="SSF116842">
    <property type="entry name" value="XseB-like"/>
    <property type="match status" value="1"/>
</dbReference>
<keyword evidence="8" id="KW-1185">Reference proteome</keyword>
<dbReference type="Pfam" id="PF02609">
    <property type="entry name" value="Exonuc_VII_S"/>
    <property type="match status" value="1"/>
</dbReference>
<reference evidence="8" key="1">
    <citation type="submission" date="2015-02" db="EMBL/GenBank/DDBJ databases">
        <title>Description and complete genome sequence of the first cultured representative of the subdivision 5 of the Verrucomicrobia phylum.</title>
        <authorList>
            <person name="Spring S."/>
            <person name="Bunk B."/>
            <person name="Sproer C."/>
            <person name="Klenk H.-P."/>
        </authorList>
    </citation>
    <scope>NUCLEOTIDE SEQUENCE [LARGE SCALE GENOMIC DNA]</scope>
    <source>
        <strain evidence="8">L21-Fru-AB</strain>
    </source>
</reference>
<gene>
    <name evidence="6 7" type="primary">xseB</name>
    <name evidence="7" type="ORF">L21SP4_01265</name>
</gene>
<comment type="similarity">
    <text evidence="1 6">Belongs to the XseB family.</text>
</comment>
<evidence type="ECO:0000256" key="3">
    <source>
        <dbReference type="ARBA" id="ARBA00022722"/>
    </source>
</evidence>
<dbReference type="EC" id="3.1.11.6" evidence="6"/>
<evidence type="ECO:0000256" key="4">
    <source>
        <dbReference type="ARBA" id="ARBA00022801"/>
    </source>
</evidence>
<dbReference type="NCBIfam" id="TIGR01280">
    <property type="entry name" value="xseB"/>
    <property type="match status" value="1"/>
</dbReference>
<comment type="function">
    <text evidence="6">Bidirectionally degrades single-stranded DNA into large acid-insoluble oligonucleotides, which are then degraded further into small acid-soluble oligonucleotides.</text>
</comment>
<dbReference type="HAMAP" id="MF_00337">
    <property type="entry name" value="Exonuc_7_S"/>
    <property type="match status" value="1"/>
</dbReference>
<dbReference type="OrthoDB" id="9801128at2"/>
<evidence type="ECO:0000313" key="7">
    <source>
        <dbReference type="EMBL" id="AKJ64513.1"/>
    </source>
</evidence>
<comment type="subunit">
    <text evidence="6">Heterooligomer composed of large and small subunits.</text>
</comment>
<evidence type="ECO:0000256" key="5">
    <source>
        <dbReference type="ARBA" id="ARBA00022839"/>
    </source>
</evidence>
<dbReference type="KEGG" id="vbl:L21SP4_01265"/>
<comment type="subcellular location">
    <subcellularLocation>
        <location evidence="6">Cytoplasm</location>
    </subcellularLocation>
</comment>
<evidence type="ECO:0000256" key="2">
    <source>
        <dbReference type="ARBA" id="ARBA00022490"/>
    </source>
</evidence>
<organism evidence="7 8">
    <name type="scientific">Kiritimatiella glycovorans</name>
    <dbReference type="NCBI Taxonomy" id="1307763"/>
    <lineage>
        <taxon>Bacteria</taxon>
        <taxon>Pseudomonadati</taxon>
        <taxon>Kiritimatiellota</taxon>
        <taxon>Kiritimatiellia</taxon>
        <taxon>Kiritimatiellales</taxon>
        <taxon>Kiritimatiellaceae</taxon>
        <taxon>Kiritimatiella</taxon>
    </lineage>
</organism>
<dbReference type="GO" id="GO:0006308">
    <property type="term" value="P:DNA catabolic process"/>
    <property type="evidence" value="ECO:0007669"/>
    <property type="project" value="UniProtKB-UniRule"/>
</dbReference>
<evidence type="ECO:0000256" key="6">
    <source>
        <dbReference type="HAMAP-Rule" id="MF_00337"/>
    </source>
</evidence>
<dbReference type="AlphaFoldDB" id="A0A0G3EDX7"/>
<keyword evidence="5 6" id="KW-0269">Exonuclease</keyword>
<dbReference type="InterPro" id="IPR003761">
    <property type="entry name" value="Exonuc_VII_S"/>
</dbReference>
<protein>
    <recommendedName>
        <fullName evidence="6">Exodeoxyribonuclease 7 small subunit</fullName>
        <ecNumber evidence="6">3.1.11.6</ecNumber>
    </recommendedName>
    <alternativeName>
        <fullName evidence="6">Exodeoxyribonuclease VII small subunit</fullName>
        <shortName evidence="6">Exonuclease VII small subunit</shortName>
    </alternativeName>
</protein>
<dbReference type="GO" id="GO:0009318">
    <property type="term" value="C:exodeoxyribonuclease VII complex"/>
    <property type="evidence" value="ECO:0007669"/>
    <property type="project" value="UniProtKB-UniRule"/>
</dbReference>
<proteinExistence type="inferred from homology"/>
<keyword evidence="2 6" id="KW-0963">Cytoplasm</keyword>
<evidence type="ECO:0000256" key="1">
    <source>
        <dbReference type="ARBA" id="ARBA00009998"/>
    </source>
</evidence>
<dbReference type="PANTHER" id="PTHR34137">
    <property type="entry name" value="EXODEOXYRIBONUCLEASE 7 SMALL SUBUNIT"/>
    <property type="match status" value="1"/>
</dbReference>
<dbReference type="PIRSF" id="PIRSF006488">
    <property type="entry name" value="Exonuc_VII_S"/>
    <property type="match status" value="1"/>
</dbReference>
<dbReference type="PANTHER" id="PTHR34137:SF1">
    <property type="entry name" value="EXODEOXYRIBONUCLEASE 7 SMALL SUBUNIT"/>
    <property type="match status" value="1"/>
</dbReference>
<reference evidence="7 8" key="2">
    <citation type="journal article" date="2016" name="ISME J.">
        <title>Characterization of the first cultured representative of Verrucomicrobia subdivision 5 indicates the proposal of a novel phylum.</title>
        <authorList>
            <person name="Spring S."/>
            <person name="Bunk B."/>
            <person name="Sproer C."/>
            <person name="Schumann P."/>
            <person name="Rohde M."/>
            <person name="Tindall B.J."/>
            <person name="Klenk H.P."/>
        </authorList>
    </citation>
    <scope>NUCLEOTIDE SEQUENCE [LARGE SCALE GENOMIC DNA]</scope>
    <source>
        <strain evidence="7 8">L21-Fru-AB</strain>
    </source>
</reference>
<keyword evidence="4 6" id="KW-0378">Hydrolase</keyword>
<dbReference type="RefSeq" id="WP_052881842.1">
    <property type="nucleotide sequence ID" value="NZ_CP010904.1"/>
</dbReference>
<accession>A0A0G3EDX7</accession>
<name>A0A0G3EDX7_9BACT</name>
<sequence>MTDEHTRTEQPQKFEDALARLETIVEEMEAGALSLDEMIARFEEGSRLVKSCSAKLDEVERRIEKLVQREDGTPDAEAFEEDTE</sequence>
<dbReference type="InterPro" id="IPR037004">
    <property type="entry name" value="Exonuc_VII_ssu_sf"/>
</dbReference>
<dbReference type="GO" id="GO:0008855">
    <property type="term" value="F:exodeoxyribonuclease VII activity"/>
    <property type="evidence" value="ECO:0007669"/>
    <property type="project" value="UniProtKB-UniRule"/>
</dbReference>
<keyword evidence="3 6" id="KW-0540">Nuclease</keyword>
<dbReference type="STRING" id="1307763.L21SP4_01265"/>
<dbReference type="GO" id="GO:0005829">
    <property type="term" value="C:cytosol"/>
    <property type="evidence" value="ECO:0007669"/>
    <property type="project" value="TreeGrafter"/>
</dbReference>
<comment type="catalytic activity">
    <reaction evidence="6">
        <text>Exonucleolytic cleavage in either 5'- to 3'- or 3'- to 5'-direction to yield nucleoside 5'-phosphates.</text>
        <dbReference type="EC" id="3.1.11.6"/>
    </reaction>
</comment>
<dbReference type="Proteomes" id="UP000035268">
    <property type="component" value="Chromosome"/>
</dbReference>
<dbReference type="Gene3D" id="1.10.287.1040">
    <property type="entry name" value="Exonuclease VII, small subunit"/>
    <property type="match status" value="1"/>
</dbReference>
<dbReference type="EMBL" id="CP010904">
    <property type="protein sequence ID" value="AKJ64513.1"/>
    <property type="molecule type" value="Genomic_DNA"/>
</dbReference>